<dbReference type="PANTHER" id="PTHR10768:SF0">
    <property type="entry name" value="RIBOSOMAL PROTEIN L37"/>
    <property type="match status" value="1"/>
</dbReference>
<dbReference type="GO" id="GO:0022625">
    <property type="term" value="C:cytosolic large ribosomal subunit"/>
    <property type="evidence" value="ECO:0007669"/>
    <property type="project" value="TreeGrafter"/>
</dbReference>
<dbReference type="PANTHER" id="PTHR10768">
    <property type="entry name" value="60S RIBOSOMAL PROTEIN L37"/>
    <property type="match status" value="1"/>
</dbReference>
<evidence type="ECO:0000256" key="7">
    <source>
        <dbReference type="ARBA" id="ARBA00022980"/>
    </source>
</evidence>
<dbReference type="InterPro" id="IPR018267">
    <property type="entry name" value="Ribosomal_eL37_CS"/>
</dbReference>
<evidence type="ECO:0000256" key="6">
    <source>
        <dbReference type="ARBA" id="ARBA00022884"/>
    </source>
</evidence>
<keyword evidence="8 9" id="KW-0687">Ribonucleoprotein</keyword>
<evidence type="ECO:0000256" key="10">
    <source>
        <dbReference type="SAM" id="MobiDB-lite"/>
    </source>
</evidence>
<keyword evidence="7 9" id="KW-0689">Ribosomal protein</keyword>
<gene>
    <name evidence="11" type="ORF">BBBOND_0310740</name>
</gene>
<dbReference type="GeneID" id="24565712"/>
<keyword evidence="12" id="KW-1185">Reference proteome</keyword>
<evidence type="ECO:0000256" key="4">
    <source>
        <dbReference type="ARBA" id="ARBA00022771"/>
    </source>
</evidence>
<accession>A0A061D8Z0</accession>
<reference evidence="12" key="1">
    <citation type="journal article" date="2014" name="Nucleic Acids Res.">
        <title>The evolutionary dynamics of variant antigen genes in Babesia reveal a history of genomic innovation underlying host-parasite interaction.</title>
        <authorList>
            <person name="Jackson A.P."/>
            <person name="Otto T.D."/>
            <person name="Darby A."/>
            <person name="Ramaprasad A."/>
            <person name="Xia D."/>
            <person name="Echaide I.E."/>
            <person name="Farber M."/>
            <person name="Gahlot S."/>
            <person name="Gamble J."/>
            <person name="Gupta D."/>
            <person name="Gupta Y."/>
            <person name="Jackson L."/>
            <person name="Malandrin L."/>
            <person name="Malas T.B."/>
            <person name="Moussa E."/>
            <person name="Nair M."/>
            <person name="Reid A.J."/>
            <person name="Sanders M."/>
            <person name="Sharma J."/>
            <person name="Tracey A."/>
            <person name="Quail M.A."/>
            <person name="Weir W."/>
            <person name="Wastling J.M."/>
            <person name="Hall N."/>
            <person name="Willadsen P."/>
            <person name="Lingelbach K."/>
            <person name="Shiels B."/>
            <person name="Tait A."/>
            <person name="Berriman M."/>
            <person name="Allred D.R."/>
            <person name="Pain A."/>
        </authorList>
    </citation>
    <scope>NUCLEOTIDE SEQUENCE [LARGE SCALE GENOMIC DNA]</scope>
    <source>
        <strain evidence="12">Bond</strain>
    </source>
</reference>
<comment type="function">
    <text evidence="9">Component of the large ribosomal subunit. The ribosome is a large ribonucleoprotein complex responsible for the synthesis of proteins in the cell.</text>
</comment>
<dbReference type="InterPro" id="IPR011331">
    <property type="entry name" value="Ribosomal_eL37/eL43"/>
</dbReference>
<evidence type="ECO:0000256" key="2">
    <source>
        <dbReference type="ARBA" id="ARBA00022723"/>
    </source>
</evidence>
<evidence type="ECO:0000313" key="12">
    <source>
        <dbReference type="Proteomes" id="UP000033188"/>
    </source>
</evidence>
<dbReference type="InterPro" id="IPR011332">
    <property type="entry name" value="Ribosomal_zn-bd"/>
</dbReference>
<evidence type="ECO:0000256" key="1">
    <source>
        <dbReference type="ARBA" id="ARBA00009805"/>
    </source>
</evidence>
<dbReference type="PROSITE" id="PS01077">
    <property type="entry name" value="RIBOSOMAL_L37E"/>
    <property type="match status" value="1"/>
</dbReference>
<dbReference type="GO" id="GO:0008270">
    <property type="term" value="F:zinc ion binding"/>
    <property type="evidence" value="ECO:0007669"/>
    <property type="project" value="UniProtKB-KW"/>
</dbReference>
<dbReference type="KEGG" id="bbig:BBBOND_0310740"/>
<evidence type="ECO:0000256" key="8">
    <source>
        <dbReference type="ARBA" id="ARBA00023274"/>
    </source>
</evidence>
<dbReference type="HAMAP" id="MF_00547">
    <property type="entry name" value="Ribosomal_eL37"/>
    <property type="match status" value="1"/>
</dbReference>
<feature type="compositionally biased region" description="Basic residues" evidence="10">
    <location>
        <begin position="89"/>
        <end position="98"/>
    </location>
</feature>
<dbReference type="STRING" id="5866.A0A061D8Z0"/>
<protein>
    <recommendedName>
        <fullName evidence="9">Ribosomal protein L37</fullName>
    </recommendedName>
</protein>
<keyword evidence="2 9" id="KW-0479">Metal-binding</keyword>
<dbReference type="Gene3D" id="2.20.25.30">
    <property type="match status" value="1"/>
</dbReference>
<dbReference type="Pfam" id="PF01907">
    <property type="entry name" value="Ribosomal_L37e"/>
    <property type="match status" value="1"/>
</dbReference>
<dbReference type="GO" id="GO:0019843">
    <property type="term" value="F:rRNA binding"/>
    <property type="evidence" value="ECO:0007669"/>
    <property type="project" value="UniProtKB-KW"/>
</dbReference>
<evidence type="ECO:0000256" key="5">
    <source>
        <dbReference type="ARBA" id="ARBA00022833"/>
    </source>
</evidence>
<feature type="region of interest" description="Disordered" evidence="10">
    <location>
        <begin position="74"/>
        <end position="98"/>
    </location>
</feature>
<proteinExistence type="inferred from homology"/>
<organism evidence="11 12">
    <name type="scientific">Babesia bigemina</name>
    <dbReference type="NCBI Taxonomy" id="5866"/>
    <lineage>
        <taxon>Eukaryota</taxon>
        <taxon>Sar</taxon>
        <taxon>Alveolata</taxon>
        <taxon>Apicomplexa</taxon>
        <taxon>Aconoidasida</taxon>
        <taxon>Piroplasmida</taxon>
        <taxon>Babesiidae</taxon>
        <taxon>Babesia</taxon>
    </lineage>
</organism>
<dbReference type="FunFam" id="2.20.25.30:FF:000001">
    <property type="entry name" value="Ribosomal protein L37"/>
    <property type="match status" value="1"/>
</dbReference>
<evidence type="ECO:0000256" key="9">
    <source>
        <dbReference type="RuleBase" id="RU000576"/>
    </source>
</evidence>
<dbReference type="VEuPathDB" id="PiroplasmaDB:BBBOND_0310740"/>
<evidence type="ECO:0000313" key="11">
    <source>
        <dbReference type="EMBL" id="CDR97171.1"/>
    </source>
</evidence>
<dbReference type="InterPro" id="IPR001569">
    <property type="entry name" value="Ribosomal_eL37"/>
</dbReference>
<comment type="similarity">
    <text evidence="1 9">Belongs to the eukaryotic ribosomal protein eL37 family.</text>
</comment>
<dbReference type="RefSeq" id="XP_012769357.1">
    <property type="nucleotide sequence ID" value="XM_012913903.1"/>
</dbReference>
<dbReference type="Proteomes" id="UP000033188">
    <property type="component" value="Chromosome 3"/>
</dbReference>
<keyword evidence="6 9" id="KW-0694">RNA-binding</keyword>
<dbReference type="GO" id="GO:0006412">
    <property type="term" value="P:translation"/>
    <property type="evidence" value="ECO:0007669"/>
    <property type="project" value="InterPro"/>
</dbReference>
<dbReference type="EMBL" id="LK391709">
    <property type="protein sequence ID" value="CDR97171.1"/>
    <property type="molecule type" value="Genomic_DNA"/>
</dbReference>
<name>A0A061D8Z0_BABBI</name>
<dbReference type="AlphaFoldDB" id="A0A061D8Z0"/>
<dbReference type="GO" id="GO:0003735">
    <property type="term" value="F:structural constituent of ribosome"/>
    <property type="evidence" value="ECO:0007669"/>
    <property type="project" value="InterPro"/>
</dbReference>
<dbReference type="SUPFAM" id="SSF57829">
    <property type="entry name" value="Zn-binding ribosomal proteins"/>
    <property type="match status" value="1"/>
</dbReference>
<keyword evidence="4" id="KW-0863">Zinc-finger</keyword>
<keyword evidence="3 9" id="KW-0699">rRNA-binding</keyword>
<sequence>MGKCGKGTGSFGLRNGKTHILCRRCGNRAFHNQKKRCGSCGYPDKKTRRYNWSFKAVRRRTTGTGRCRHLKTMPRRFKNGFRSGTQPPAKKKTGPATV</sequence>
<keyword evidence="5 9" id="KW-0862">Zinc</keyword>
<dbReference type="OrthoDB" id="10259236at2759"/>
<evidence type="ECO:0000256" key="3">
    <source>
        <dbReference type="ARBA" id="ARBA00022730"/>
    </source>
</evidence>
<dbReference type="OMA" id="RMAYLKH"/>